<dbReference type="HAMAP" id="MF_01430">
    <property type="entry name" value="OM_assembly_BamA"/>
    <property type="match status" value="1"/>
</dbReference>
<proteinExistence type="inferred from homology"/>
<keyword evidence="3" id="KW-0812">Transmembrane</keyword>
<evidence type="ECO:0000256" key="4">
    <source>
        <dbReference type="ARBA" id="ARBA00022729"/>
    </source>
</evidence>
<keyword evidence="6" id="KW-0472">Membrane</keyword>
<dbReference type="PROSITE" id="PS51779">
    <property type="entry name" value="POTRA"/>
    <property type="match status" value="3"/>
</dbReference>
<reference evidence="10 11" key="1">
    <citation type="submission" date="2019-09" db="EMBL/GenBank/DDBJ databases">
        <authorList>
            <person name="Silva M."/>
            <person name="Pereira G."/>
            <person name="Lopes-Da-Costa L."/>
            <person name="Silva E."/>
        </authorList>
    </citation>
    <scope>NUCLEOTIDE SEQUENCE [LARGE SCALE GENOMIC DNA]</scope>
    <source>
        <strain evidence="10 11">FMV-PI01</strain>
    </source>
</reference>
<evidence type="ECO:0000256" key="8">
    <source>
        <dbReference type="NCBIfam" id="TIGR03303"/>
    </source>
</evidence>
<dbReference type="Pfam" id="PF01103">
    <property type="entry name" value="Omp85"/>
    <property type="match status" value="1"/>
</dbReference>
<dbReference type="Gene3D" id="2.40.160.50">
    <property type="entry name" value="membrane protein fhac: a member of the omp85/tpsb transporter family"/>
    <property type="match status" value="1"/>
</dbReference>
<dbReference type="InterPro" id="IPR000184">
    <property type="entry name" value="Bac_surfAg_D15"/>
</dbReference>
<dbReference type="NCBIfam" id="TIGR03303">
    <property type="entry name" value="OM_YaeT"/>
    <property type="match status" value="1"/>
</dbReference>
<dbReference type="InterPro" id="IPR039910">
    <property type="entry name" value="D15-like"/>
</dbReference>
<evidence type="ECO:0000313" key="10">
    <source>
        <dbReference type="EMBL" id="MSN95839.1"/>
    </source>
</evidence>
<comment type="caution">
    <text evidence="10">The sequence shown here is derived from an EMBL/GenBank/DDBJ whole genome shotgun (WGS) entry which is preliminary data.</text>
</comment>
<dbReference type="RefSeq" id="WP_154570109.1">
    <property type="nucleotide sequence ID" value="NZ_VWSJ01000002.1"/>
</dbReference>
<dbReference type="InterPro" id="IPR034746">
    <property type="entry name" value="POTRA"/>
</dbReference>
<dbReference type="GO" id="GO:0009279">
    <property type="term" value="C:cell outer membrane"/>
    <property type="evidence" value="ECO:0007669"/>
    <property type="project" value="UniProtKB-UniRule"/>
</dbReference>
<dbReference type="EMBL" id="VWSJ01000002">
    <property type="protein sequence ID" value="MSN95839.1"/>
    <property type="molecule type" value="Genomic_DNA"/>
</dbReference>
<dbReference type="Proteomes" id="UP000476338">
    <property type="component" value="Unassembled WGS sequence"/>
</dbReference>
<reference evidence="10 11" key="2">
    <citation type="submission" date="2020-03" db="EMBL/GenBank/DDBJ databases">
        <title>Campylobacter portucalensis sp. nov., a new species of Campylobacter isolated from the reproductive tract of bulls.</title>
        <authorList>
            <person name="Silva M.F."/>
            <person name="Pereira G."/>
            <person name="Carneiro C."/>
            <person name="Hemphill A."/>
            <person name="Mateus L."/>
            <person name="Lopes-Da-Costa L."/>
            <person name="Silva E."/>
        </authorList>
    </citation>
    <scope>NUCLEOTIDE SEQUENCE [LARGE SCALE GENOMIC DNA]</scope>
    <source>
        <strain evidence="10 11">FMV-PI01</strain>
    </source>
</reference>
<evidence type="ECO:0000313" key="11">
    <source>
        <dbReference type="Proteomes" id="UP000476338"/>
    </source>
</evidence>
<protein>
    <recommendedName>
        <fullName evidence="8">Outer membrane protein assembly factor BamA</fullName>
    </recommendedName>
</protein>
<keyword evidence="2" id="KW-1134">Transmembrane beta strand</keyword>
<dbReference type="Gene3D" id="3.10.20.310">
    <property type="entry name" value="membrane protein fhac"/>
    <property type="match status" value="5"/>
</dbReference>
<dbReference type="PANTHER" id="PTHR12815">
    <property type="entry name" value="SORTING AND ASSEMBLY MACHINERY SAMM50 PROTEIN FAMILY MEMBER"/>
    <property type="match status" value="1"/>
</dbReference>
<sequence>MKKTAFFLIFCSNLVFGTEIKSIKFEGLKQLSPLIATEISGLRIGQTITGQNTNRAIIKLFEQGYFEDVYIKEENGNITIHVKEKPIIAKLDIEGVVTNDREAMEQIIGLRPGQTYDKVALNRVKQRVKQYYEVKGYFDTVVEVEEKPLNEDGSSLHLTVVVNRGENIIIKNVNLVGAKKLSYSSIEPSIANKQREIFGWMWGFNDGKLKITELPNDAARIKDEYMKRGYLEAEVSSPYLNAYMNNYSAELTYYIHEGDRYRVSEVSIQTPDFLDLDKESIIDDFKLEKGDKFNSNWLRRDIAKLENIVADKGYAYVEIYPDLKPNKEDNTVSINYIVNPKKEIYIRNVTISGNEKTADRVIRREMYLTEGQLYNRSDLVDSQNSLRRTGYFEDVQITETRVNENEIDLNVEVKEGPTGSITGGIGYGSGDGFLINGSISEKNIFGSGLGGHFSIEKSKDQLSTNIGLTNPRVYDSEWSLGGQIYLRNSDWNNYKDKTYGFSTTIGRKLGRYTNIFLTYEIEKSSIKGLDKYYEKAGYQNGDNLKSSLIPGISFNNTDDYFIPRSGLIASASLEYAGIGGNTKYIKTMANLNWYFGFKDYIGWDLIFRYRANAGYIFNDKDMPVNRKLFLGGLKSIRGFDGRSIPKKQICIDSGCKYIEVGGNKSFNNSFELSMPLIDRIKMRFVVFFDYGMIGDNSWNEEKRHSTGAGIEWTTAVGPLQLFWVKPFNKKPYDSANNFEFTIGTRF</sequence>
<name>A0A6L5WG07_9BACT</name>
<evidence type="ECO:0000256" key="7">
    <source>
        <dbReference type="ARBA" id="ARBA00023237"/>
    </source>
</evidence>
<dbReference type="PANTHER" id="PTHR12815:SF23">
    <property type="entry name" value="OUTER MEMBRANE PROTEIN ASSEMBLY FACTOR BAMA"/>
    <property type="match status" value="1"/>
</dbReference>
<evidence type="ECO:0000256" key="6">
    <source>
        <dbReference type="ARBA" id="ARBA00023136"/>
    </source>
</evidence>
<dbReference type="PIRSF" id="PIRSF006076">
    <property type="entry name" value="OM_assembly_OMP85"/>
    <property type="match status" value="1"/>
</dbReference>
<feature type="domain" description="POTRA" evidence="9">
    <location>
        <begin position="18"/>
        <end position="85"/>
    </location>
</feature>
<feature type="domain" description="POTRA" evidence="9">
    <location>
        <begin position="344"/>
        <end position="416"/>
    </location>
</feature>
<keyword evidence="4" id="KW-0732">Signal</keyword>
<dbReference type="InterPro" id="IPR023707">
    <property type="entry name" value="OM_assembly_BamA"/>
</dbReference>
<accession>A0A6L5WG07</accession>
<evidence type="ECO:0000259" key="9">
    <source>
        <dbReference type="PROSITE" id="PS51779"/>
    </source>
</evidence>
<evidence type="ECO:0000256" key="3">
    <source>
        <dbReference type="ARBA" id="ARBA00022692"/>
    </source>
</evidence>
<organism evidence="10 11">
    <name type="scientific">Campylobacter portucalensis</name>
    <dbReference type="NCBI Taxonomy" id="2608384"/>
    <lineage>
        <taxon>Bacteria</taxon>
        <taxon>Pseudomonadati</taxon>
        <taxon>Campylobacterota</taxon>
        <taxon>Epsilonproteobacteria</taxon>
        <taxon>Campylobacterales</taxon>
        <taxon>Campylobacteraceae</taxon>
        <taxon>Campylobacter</taxon>
    </lineage>
</organism>
<evidence type="ECO:0000256" key="1">
    <source>
        <dbReference type="ARBA" id="ARBA00004370"/>
    </source>
</evidence>
<feature type="domain" description="POTRA" evidence="9">
    <location>
        <begin position="86"/>
        <end position="163"/>
    </location>
</feature>
<dbReference type="Pfam" id="PF07244">
    <property type="entry name" value="POTRA"/>
    <property type="match status" value="5"/>
</dbReference>
<keyword evidence="11" id="KW-1185">Reference proteome</keyword>
<keyword evidence="5" id="KW-0677">Repeat</keyword>
<gene>
    <name evidence="10" type="primary">bamA</name>
    <name evidence="10" type="ORF">F1B92_01285</name>
</gene>
<evidence type="ECO:0000256" key="5">
    <source>
        <dbReference type="ARBA" id="ARBA00022737"/>
    </source>
</evidence>
<evidence type="ECO:0000256" key="2">
    <source>
        <dbReference type="ARBA" id="ARBA00022452"/>
    </source>
</evidence>
<comment type="subcellular location">
    <subcellularLocation>
        <location evidence="1">Membrane</location>
    </subcellularLocation>
</comment>
<dbReference type="InterPro" id="IPR010827">
    <property type="entry name" value="BamA/TamA_POTRA"/>
</dbReference>
<keyword evidence="7" id="KW-0998">Cell outer membrane</keyword>
<dbReference type="GO" id="GO:0071709">
    <property type="term" value="P:membrane assembly"/>
    <property type="evidence" value="ECO:0007669"/>
    <property type="project" value="InterPro"/>
</dbReference>
<dbReference type="AlphaFoldDB" id="A0A6L5WG07"/>